<gene>
    <name evidence="1" type="ORF">GLOINDRAFT_11104</name>
</gene>
<name>U9SPQ2_RHIID</name>
<dbReference type="EMBL" id="KI299224">
    <property type="protein sequence ID" value="ERZ97889.1"/>
    <property type="molecule type" value="Genomic_DNA"/>
</dbReference>
<dbReference type="AlphaFoldDB" id="U9SPQ2"/>
<protein>
    <submittedName>
        <fullName evidence="1">Uncharacterized protein</fullName>
    </submittedName>
</protein>
<evidence type="ECO:0000313" key="1">
    <source>
        <dbReference type="EMBL" id="ERZ97889.1"/>
    </source>
</evidence>
<reference evidence="1" key="1">
    <citation type="submission" date="2013-07" db="EMBL/GenBank/DDBJ databases">
        <title>The genome of an arbuscular mycorrhizal fungus provides insights into the evolution of the oldest plant symbiosis.</title>
        <authorList>
            <consortium name="DOE Joint Genome Institute"/>
            <person name="Tisserant E."/>
            <person name="Malbreil M."/>
            <person name="Kuo A."/>
            <person name="Kohler A."/>
            <person name="Symeonidi A."/>
            <person name="Balestrini R."/>
            <person name="Charron P."/>
            <person name="Duensing N."/>
            <person name="Frei-dit-Frey N."/>
            <person name="Gianinazzi-Pearson V."/>
            <person name="Gilbert B."/>
            <person name="Handa Y."/>
            <person name="Hijri M."/>
            <person name="Kaul R."/>
            <person name="Kawaguchi M."/>
            <person name="Krajinski F."/>
            <person name="Lammers P."/>
            <person name="Lapierre D."/>
            <person name="Masclaux F.G."/>
            <person name="Murat C."/>
            <person name="Morin E."/>
            <person name="Ndikumana S."/>
            <person name="Pagni M."/>
            <person name="Petitpierre D."/>
            <person name="Requena N."/>
            <person name="Rosikiewicz P."/>
            <person name="Riley R."/>
            <person name="Saito K."/>
            <person name="San Clemente H."/>
            <person name="Shapiro H."/>
            <person name="van Tuinen D."/>
            <person name="Becard G."/>
            <person name="Bonfante P."/>
            <person name="Paszkowski U."/>
            <person name="Shachar-Hill Y."/>
            <person name="Young J.P."/>
            <person name="Sanders I.R."/>
            <person name="Henrissat B."/>
            <person name="Rensing S.A."/>
            <person name="Grigoriev I.V."/>
            <person name="Corradi N."/>
            <person name="Roux C."/>
            <person name="Martin F."/>
        </authorList>
    </citation>
    <scope>NUCLEOTIDE SEQUENCE</scope>
    <source>
        <strain evidence="1">DAOM 197198</strain>
    </source>
</reference>
<organism evidence="1">
    <name type="scientific">Rhizophagus irregularis (strain DAOM 181602 / DAOM 197198 / MUCL 43194)</name>
    <name type="common">Arbuscular mycorrhizal fungus</name>
    <name type="synonym">Glomus intraradices</name>
    <dbReference type="NCBI Taxonomy" id="747089"/>
    <lineage>
        <taxon>Eukaryota</taxon>
        <taxon>Fungi</taxon>
        <taxon>Fungi incertae sedis</taxon>
        <taxon>Mucoromycota</taxon>
        <taxon>Glomeromycotina</taxon>
        <taxon>Glomeromycetes</taxon>
        <taxon>Glomerales</taxon>
        <taxon>Glomeraceae</taxon>
        <taxon>Rhizophagus</taxon>
    </lineage>
</organism>
<sequence>MKYTMEIAVDINAESASEYNTVGMTSQELLNSCKTQANVSSISSSKRTAASTIRFLKLLSTTVNNINIMSN</sequence>
<proteinExistence type="predicted"/>
<accession>U9SPQ2</accession>
<dbReference type="HOGENOM" id="CLU_2741363_0_0_1"/>